<dbReference type="STRING" id="1441469.A0A225AEF6"/>
<dbReference type="Pfam" id="PF14737">
    <property type="entry name" value="DUF4470"/>
    <property type="match status" value="1"/>
</dbReference>
<comment type="caution">
    <text evidence="2">The sequence shown here is derived from an EMBL/GenBank/DDBJ whole genome shotgun (WGS) entry which is preliminary data.</text>
</comment>
<dbReference type="OrthoDB" id="2423701at2759"/>
<proteinExistence type="predicted"/>
<accession>A0A225AEF6</accession>
<sequence length="918" mass="102897">MSQQLRERGNALYKRGQLTDAIKAYQQAARQAAPDDYLPWSNLSAAYYEGGNLAESIQSALRALAICQRHDQANGSNTSAAAEQKLVPRLIRAYLHAHDFDAARQWLDRLGAGAQSPLSIDEIRLYRETLVHAETLWRAVPNIDMYRLKLLTELPRFRPSFGRQQALQNSSLDEVTNLVDFAVHSDIERNLSVFLGGVGDARHFYAQLAILGVTERMSIQSASFSKRKYHFTLNDNNNAAVGRNLVLSVLLDDLACVADLPQVERTEIYTLVYYMFAGVIIPRYALARLFRTVDLVIGRLRNNEPVLPWLQIYDTDCSKVISALELWQDCNIINACPTSDVIDKTVQGLKDVTMSYKNFYGSDDYSRTPSGCRKEFETYFEAPFLQAPRSVMREHEPELLQLLETDAPGEKLSSYITEHWCVNPTLIDGEGWHLRETSVFGVAVSENPFDVCRTLYNAVSIQERGGPRKTKLFDYASGFFQMVVVAIRRIRGRLSAEYLLNDLAEVIEEVRYGLVEDRDTAAPAVFDLVHLSNAAGCVGSSDFSRIIHAGKVLNGSQDARLVISTRRLDSRKDFHEESHSRCMTTSDGETLFKTSQLRVTGKKGQSGSTSSSLILELKRVRPAAFPYEHLLSRAELTRFVITQFFRLAAPCGRSFLAGNNSDRETSASNLANFFDILIHLHDVGYPAHWLADVLAKILGDGVNASPSPPRTPDESNPRRNNTASMAALEDVYGSSAAPFIPELSTLTTMFQRVLPFSPIATGLPSPASICQYSINFNKALPLPMVDGRRLLLMIYNIPDYVPTAASMNFPFPDEGCILISTFTYTHDSDDNASVKFWMREDLMSQIQTQTVSSDGTCRWYSTVLRADFENKWIPCSEQPAQIDDTVVKGEQWISVYSLSTDDDDDDENCNNETMELDD</sequence>
<name>A0A225AEF6_TALAT</name>
<organism evidence="2 3">
    <name type="scientific">Talaromyces atroroseus</name>
    <dbReference type="NCBI Taxonomy" id="1441469"/>
    <lineage>
        <taxon>Eukaryota</taxon>
        <taxon>Fungi</taxon>
        <taxon>Dikarya</taxon>
        <taxon>Ascomycota</taxon>
        <taxon>Pezizomycotina</taxon>
        <taxon>Eurotiomycetes</taxon>
        <taxon>Eurotiomycetidae</taxon>
        <taxon>Eurotiales</taxon>
        <taxon>Trichocomaceae</taxon>
        <taxon>Talaromyces</taxon>
        <taxon>Talaromyces sect. Trachyspermi</taxon>
    </lineage>
</organism>
<dbReference type="SMART" id="SM00028">
    <property type="entry name" value="TPR"/>
    <property type="match status" value="2"/>
</dbReference>
<dbReference type="GeneID" id="31004886"/>
<dbReference type="InterPro" id="IPR019734">
    <property type="entry name" value="TPR_rpt"/>
</dbReference>
<dbReference type="EMBL" id="LFMY01000007">
    <property type="protein sequence ID" value="OKL59652.1"/>
    <property type="molecule type" value="Genomic_DNA"/>
</dbReference>
<dbReference type="Pfam" id="PF13432">
    <property type="entry name" value="TPR_16"/>
    <property type="match status" value="1"/>
</dbReference>
<evidence type="ECO:0000313" key="2">
    <source>
        <dbReference type="EMBL" id="OKL59652.1"/>
    </source>
</evidence>
<reference evidence="2 3" key="1">
    <citation type="submission" date="2015-06" db="EMBL/GenBank/DDBJ databases">
        <title>Talaromyces atroroseus IBT 11181 draft genome.</title>
        <authorList>
            <person name="Rasmussen K.B."/>
            <person name="Rasmussen S."/>
            <person name="Petersen B."/>
            <person name="Sicheritz-Ponten T."/>
            <person name="Mortensen U.H."/>
            <person name="Thrane U."/>
        </authorList>
    </citation>
    <scope>NUCLEOTIDE SEQUENCE [LARGE SCALE GENOMIC DNA]</scope>
    <source>
        <strain evidence="2 3">IBT 11181</strain>
    </source>
</reference>
<evidence type="ECO:0000313" key="3">
    <source>
        <dbReference type="Proteomes" id="UP000214365"/>
    </source>
</evidence>
<dbReference type="AlphaFoldDB" id="A0A225AEF6"/>
<dbReference type="InterPro" id="IPR011990">
    <property type="entry name" value="TPR-like_helical_dom_sf"/>
</dbReference>
<dbReference type="RefSeq" id="XP_020119773.1">
    <property type="nucleotide sequence ID" value="XM_020267418.1"/>
</dbReference>
<evidence type="ECO:0000259" key="1">
    <source>
        <dbReference type="Pfam" id="PF14737"/>
    </source>
</evidence>
<dbReference type="Gene3D" id="1.25.40.10">
    <property type="entry name" value="Tetratricopeptide repeat domain"/>
    <property type="match status" value="1"/>
</dbReference>
<keyword evidence="3" id="KW-1185">Reference proteome</keyword>
<feature type="domain" description="DUF4470" evidence="1">
    <location>
        <begin position="184"/>
        <end position="275"/>
    </location>
</feature>
<protein>
    <recommendedName>
        <fullName evidence="1">DUF4470 domain-containing protein</fullName>
    </recommendedName>
</protein>
<dbReference type="Proteomes" id="UP000214365">
    <property type="component" value="Unassembled WGS sequence"/>
</dbReference>
<gene>
    <name evidence="2" type="ORF">UA08_05130</name>
</gene>
<dbReference type="InterPro" id="IPR027974">
    <property type="entry name" value="DUF4470"/>
</dbReference>
<dbReference type="SUPFAM" id="SSF48452">
    <property type="entry name" value="TPR-like"/>
    <property type="match status" value="1"/>
</dbReference>